<dbReference type="NCBIfam" id="NF040521">
    <property type="entry name" value="C45_proenzyme"/>
    <property type="match status" value="1"/>
</dbReference>
<dbReference type="GO" id="GO:0016787">
    <property type="term" value="F:hydrolase activity"/>
    <property type="evidence" value="ECO:0007669"/>
    <property type="project" value="UniProtKB-KW"/>
</dbReference>
<evidence type="ECO:0000313" key="5">
    <source>
        <dbReference type="Proteomes" id="UP000284543"/>
    </source>
</evidence>
<dbReference type="SUPFAM" id="SSF56235">
    <property type="entry name" value="N-terminal nucleophile aminohydrolases (Ntn hydrolases)"/>
    <property type="match status" value="1"/>
</dbReference>
<dbReference type="Pfam" id="PF03417">
    <property type="entry name" value="AAT"/>
    <property type="match status" value="1"/>
</dbReference>
<evidence type="ECO:0000313" key="4">
    <source>
        <dbReference type="Proteomes" id="UP000283975"/>
    </source>
</evidence>
<keyword evidence="3" id="KW-0378">Hydrolase</keyword>
<dbReference type="AlphaFoldDB" id="A0A414ANE5"/>
<dbReference type="InterPro" id="IPR029055">
    <property type="entry name" value="Ntn_hydrolases_N"/>
</dbReference>
<organism evidence="3 4">
    <name type="scientific">Enterocloster bolteae</name>
    <dbReference type="NCBI Taxonomy" id="208479"/>
    <lineage>
        <taxon>Bacteria</taxon>
        <taxon>Bacillati</taxon>
        <taxon>Bacillota</taxon>
        <taxon>Clostridia</taxon>
        <taxon>Lachnospirales</taxon>
        <taxon>Lachnospiraceae</taxon>
        <taxon>Enterocloster</taxon>
    </lineage>
</organism>
<dbReference type="PANTHER" id="PTHR34180:SF1">
    <property type="entry name" value="BETA-ALANYL-DOPAMINE_CARCININE HYDROLASE"/>
    <property type="match status" value="1"/>
</dbReference>
<protein>
    <submittedName>
        <fullName evidence="3">Choloylglycine hydrolase</fullName>
    </submittedName>
</protein>
<dbReference type="EMBL" id="QSHZ01000033">
    <property type="protein sequence ID" value="RHC51276.1"/>
    <property type="molecule type" value="Genomic_DNA"/>
</dbReference>
<dbReference type="Proteomes" id="UP000283975">
    <property type="component" value="Unassembled WGS sequence"/>
</dbReference>
<evidence type="ECO:0000313" key="2">
    <source>
        <dbReference type="EMBL" id="RGV76165.1"/>
    </source>
</evidence>
<dbReference type="InterPro" id="IPR005079">
    <property type="entry name" value="Peptidase_C45_hydrolase"/>
</dbReference>
<dbReference type="Proteomes" id="UP000284543">
    <property type="component" value="Unassembled WGS sequence"/>
</dbReference>
<dbReference type="RefSeq" id="WP_118018665.1">
    <property type="nucleotide sequence ID" value="NZ_CAUHGS010000003.1"/>
</dbReference>
<dbReference type="EMBL" id="QRZM01000004">
    <property type="protein sequence ID" value="RGV76165.1"/>
    <property type="molecule type" value="Genomic_DNA"/>
</dbReference>
<evidence type="ECO:0000259" key="1">
    <source>
        <dbReference type="Pfam" id="PF03417"/>
    </source>
</evidence>
<reference evidence="4 5" key="1">
    <citation type="submission" date="2018-08" db="EMBL/GenBank/DDBJ databases">
        <title>A genome reference for cultivated species of the human gut microbiota.</title>
        <authorList>
            <person name="Zou Y."/>
            <person name="Xue W."/>
            <person name="Luo G."/>
        </authorList>
    </citation>
    <scope>NUCLEOTIDE SEQUENCE [LARGE SCALE GENOMIC DNA]</scope>
    <source>
        <strain evidence="2 5">AF14-18</strain>
        <strain evidence="3 4">AM35-14</strain>
    </source>
</reference>
<evidence type="ECO:0000313" key="3">
    <source>
        <dbReference type="EMBL" id="RHC51276.1"/>
    </source>
</evidence>
<dbReference type="InterPro" id="IPR047794">
    <property type="entry name" value="C45_proenzyme-like"/>
</dbReference>
<comment type="caution">
    <text evidence="3">The sequence shown here is derived from an EMBL/GenBank/DDBJ whole genome shotgun (WGS) entry which is preliminary data.</text>
</comment>
<name>A0A414ANE5_9FIRM</name>
<dbReference type="Gene3D" id="3.60.60.10">
    <property type="entry name" value="Penicillin V Acylase, Chain A"/>
    <property type="match status" value="1"/>
</dbReference>
<gene>
    <name evidence="3" type="ORF">DW839_24460</name>
    <name evidence="2" type="ORF">DWW02_12400</name>
</gene>
<dbReference type="PANTHER" id="PTHR34180">
    <property type="entry name" value="PEPTIDASE C45"/>
    <property type="match status" value="1"/>
</dbReference>
<dbReference type="InterPro" id="IPR047801">
    <property type="entry name" value="Peptidase_C45"/>
</dbReference>
<proteinExistence type="predicted"/>
<feature type="domain" description="Peptidase C45 hydrolase" evidence="1">
    <location>
        <begin position="108"/>
        <end position="333"/>
    </location>
</feature>
<accession>A0A414ANE5</accession>
<sequence>MKTIHTHALELSGSSYEAGRLLGSRLASVPSLKKRLSGGFPGFGLTQFNQASQCFSRWCPGLNEELAGFADALGCAPEQVLYYGMTWLTPRCSHLALLPSMTASGHPMTARNYEFNDEAEDFTIIKTCIKGKYTHIGTSVLGIGRDDGINEMGLTVTLSSSGFPVGPLPEMRRPAVTGLQFWAVVRTLLENCRDVKEALSMLKDMPVAYNLNLIVLDREGRCALVETLDGRMAVKTIDSDSVEQALYATNHPVLEELIPYEPKAFVHSIRRYDNITAFLERHKKGITAGQLKDFFLTPYPEGLSCSYYSQFFGTTKTMVLDPVRGSLSLCWGGRPENGWHDFNFSDPFPQETAAIEIHNQTADPSIFAYRSLV</sequence>